<protein>
    <submittedName>
        <fullName evidence="1">Uncharacterized protein</fullName>
    </submittedName>
</protein>
<sequence>MFMKSWARHIITVTIARSPELERDWFSDNQFCGACHKVDWKSRSWVRYILNGGGYDQETLILKPGPSQNITLGSVCRQTFENKHATMHTVYTAFHQFYRTVFLTDTVITELLRQNPVKIDEIIVRLNKIRRADALIHKIDTVYKAVLARTELHPKEPIIFS</sequence>
<comment type="caution">
    <text evidence="1">The sequence shown here is derived from an EMBL/GenBank/DDBJ whole genome shotgun (WGS) entry which is preliminary data.</text>
</comment>
<dbReference type="EMBL" id="MCFC01000117">
    <property type="protein sequence ID" value="ORY21155.1"/>
    <property type="molecule type" value="Genomic_DNA"/>
</dbReference>
<dbReference type="Proteomes" id="UP000193986">
    <property type="component" value="Unassembled WGS sequence"/>
</dbReference>
<evidence type="ECO:0000313" key="2">
    <source>
        <dbReference type="Proteomes" id="UP000193986"/>
    </source>
</evidence>
<name>A0A1Y2AGR9_9TREE</name>
<dbReference type="AlphaFoldDB" id="A0A1Y2AGR9"/>
<gene>
    <name evidence="1" type="ORF">BCR39DRAFT_66699</name>
</gene>
<evidence type="ECO:0000313" key="1">
    <source>
        <dbReference type="EMBL" id="ORY21155.1"/>
    </source>
</evidence>
<accession>A0A1Y2AGR9</accession>
<organism evidence="1 2">
    <name type="scientific">Naematelia encephala</name>
    <dbReference type="NCBI Taxonomy" id="71784"/>
    <lineage>
        <taxon>Eukaryota</taxon>
        <taxon>Fungi</taxon>
        <taxon>Dikarya</taxon>
        <taxon>Basidiomycota</taxon>
        <taxon>Agaricomycotina</taxon>
        <taxon>Tremellomycetes</taxon>
        <taxon>Tremellales</taxon>
        <taxon>Naemateliaceae</taxon>
        <taxon>Naematelia</taxon>
    </lineage>
</organism>
<keyword evidence="2" id="KW-1185">Reference proteome</keyword>
<dbReference type="InParanoid" id="A0A1Y2AGR9"/>
<reference evidence="1 2" key="1">
    <citation type="submission" date="2016-07" db="EMBL/GenBank/DDBJ databases">
        <title>Pervasive Adenine N6-methylation of Active Genes in Fungi.</title>
        <authorList>
            <consortium name="DOE Joint Genome Institute"/>
            <person name="Mondo S.J."/>
            <person name="Dannebaum R.O."/>
            <person name="Kuo R.C."/>
            <person name="Labutti K."/>
            <person name="Haridas S."/>
            <person name="Kuo A."/>
            <person name="Salamov A."/>
            <person name="Ahrendt S.R."/>
            <person name="Lipzen A."/>
            <person name="Sullivan W."/>
            <person name="Andreopoulos W.B."/>
            <person name="Clum A."/>
            <person name="Lindquist E."/>
            <person name="Daum C."/>
            <person name="Ramamoorthy G.K."/>
            <person name="Gryganskyi A."/>
            <person name="Culley D."/>
            <person name="Magnuson J.K."/>
            <person name="James T.Y."/>
            <person name="O'Malley M.A."/>
            <person name="Stajich J.E."/>
            <person name="Spatafora J.W."/>
            <person name="Visel A."/>
            <person name="Grigoriev I.V."/>
        </authorList>
    </citation>
    <scope>NUCLEOTIDE SEQUENCE [LARGE SCALE GENOMIC DNA]</scope>
    <source>
        <strain evidence="1 2">68-887.2</strain>
    </source>
</reference>
<proteinExistence type="predicted"/>